<dbReference type="InterPro" id="IPR036397">
    <property type="entry name" value="RNaseH_sf"/>
</dbReference>
<protein>
    <submittedName>
        <fullName evidence="2">Transposase</fullName>
    </submittedName>
</protein>
<dbReference type="Gene3D" id="3.30.420.10">
    <property type="entry name" value="Ribonuclease H-like superfamily/Ribonuclease H"/>
    <property type="match status" value="1"/>
</dbReference>
<dbReference type="SUPFAM" id="SSF53098">
    <property type="entry name" value="Ribonuclease H-like"/>
    <property type="match status" value="1"/>
</dbReference>
<dbReference type="Proteomes" id="UP000610931">
    <property type="component" value="Unassembled WGS sequence"/>
</dbReference>
<evidence type="ECO:0000313" key="2">
    <source>
        <dbReference type="EMBL" id="MBJ6369395.1"/>
    </source>
</evidence>
<sequence>MSRKGNCWDNAVAESFFKSLKTEWVYKHKYNYRSQVELSIFSWIETWYNKKRIHSTLGYKTINEIELEMYDQNVAA</sequence>
<feature type="domain" description="Integrase catalytic" evidence="1">
    <location>
        <begin position="1"/>
        <end position="61"/>
    </location>
</feature>
<dbReference type="InterPro" id="IPR012337">
    <property type="entry name" value="RNaseH-like_sf"/>
</dbReference>
<proteinExistence type="predicted"/>
<dbReference type="GO" id="GO:0015074">
    <property type="term" value="P:DNA integration"/>
    <property type="evidence" value="ECO:0007669"/>
    <property type="project" value="InterPro"/>
</dbReference>
<evidence type="ECO:0000313" key="3">
    <source>
        <dbReference type="Proteomes" id="UP000610931"/>
    </source>
</evidence>
<dbReference type="PANTHER" id="PTHR46889">
    <property type="entry name" value="TRANSPOSASE INSF FOR INSERTION SEQUENCE IS3B-RELATED"/>
    <property type="match status" value="1"/>
</dbReference>
<dbReference type="PANTHER" id="PTHR46889:SF4">
    <property type="entry name" value="TRANSPOSASE INSO FOR INSERTION SEQUENCE ELEMENT IS911B-RELATED"/>
    <property type="match status" value="1"/>
</dbReference>
<dbReference type="Pfam" id="PF13683">
    <property type="entry name" value="rve_3"/>
    <property type="match status" value="1"/>
</dbReference>
<dbReference type="InterPro" id="IPR050900">
    <property type="entry name" value="Transposase_IS3/IS150/IS904"/>
</dbReference>
<dbReference type="InterPro" id="IPR001584">
    <property type="entry name" value="Integrase_cat-core"/>
</dbReference>
<comment type="caution">
    <text evidence="2">The sequence shown here is derived from an EMBL/GenBank/DDBJ whole genome shotgun (WGS) entry which is preliminary data.</text>
</comment>
<name>A0A8J7IZ88_9FLAO</name>
<keyword evidence="3" id="KW-1185">Reference proteome</keyword>
<dbReference type="GO" id="GO:0003676">
    <property type="term" value="F:nucleic acid binding"/>
    <property type="evidence" value="ECO:0007669"/>
    <property type="project" value="InterPro"/>
</dbReference>
<evidence type="ECO:0000259" key="1">
    <source>
        <dbReference type="Pfam" id="PF13683"/>
    </source>
</evidence>
<gene>
    <name evidence="2" type="ORF">JF259_14975</name>
</gene>
<dbReference type="AlphaFoldDB" id="A0A8J7IZ88"/>
<organism evidence="2 3">
    <name type="scientific">Snuella sedimenti</name>
    <dbReference type="NCBI Taxonomy" id="2798802"/>
    <lineage>
        <taxon>Bacteria</taxon>
        <taxon>Pseudomonadati</taxon>
        <taxon>Bacteroidota</taxon>
        <taxon>Flavobacteriia</taxon>
        <taxon>Flavobacteriales</taxon>
        <taxon>Flavobacteriaceae</taxon>
        <taxon>Snuella</taxon>
    </lineage>
</organism>
<dbReference type="EMBL" id="JAELVQ010000025">
    <property type="protein sequence ID" value="MBJ6369395.1"/>
    <property type="molecule type" value="Genomic_DNA"/>
</dbReference>
<reference evidence="2" key="1">
    <citation type="submission" date="2020-12" db="EMBL/GenBank/DDBJ databases">
        <title>Snuella sp. nov., isolated from sediment in Incheon.</title>
        <authorList>
            <person name="Kim W."/>
        </authorList>
    </citation>
    <scope>NUCLEOTIDE SEQUENCE</scope>
    <source>
        <strain evidence="2">CAU 1569</strain>
    </source>
</reference>
<accession>A0A8J7IZ88</accession>